<organism evidence="1">
    <name type="scientific">Timema poppense</name>
    <name type="common">Walking stick</name>
    <dbReference type="NCBI Taxonomy" id="170557"/>
    <lineage>
        <taxon>Eukaryota</taxon>
        <taxon>Metazoa</taxon>
        <taxon>Ecdysozoa</taxon>
        <taxon>Arthropoda</taxon>
        <taxon>Hexapoda</taxon>
        <taxon>Insecta</taxon>
        <taxon>Pterygota</taxon>
        <taxon>Neoptera</taxon>
        <taxon>Polyneoptera</taxon>
        <taxon>Phasmatodea</taxon>
        <taxon>Timematodea</taxon>
        <taxon>Timematoidea</taxon>
        <taxon>Timematidae</taxon>
        <taxon>Timema</taxon>
    </lineage>
</organism>
<gene>
    <name evidence="1" type="ORF">TPSB3V08_LOCUS7656</name>
</gene>
<protein>
    <submittedName>
        <fullName evidence="1">Uncharacterized protein</fullName>
    </submittedName>
</protein>
<dbReference type="AlphaFoldDB" id="A0A7R9DCA0"/>
<proteinExistence type="predicted"/>
<reference evidence="1" key="1">
    <citation type="submission" date="2020-11" db="EMBL/GenBank/DDBJ databases">
        <authorList>
            <person name="Tran Van P."/>
        </authorList>
    </citation>
    <scope>NUCLEOTIDE SEQUENCE</scope>
</reference>
<accession>A0A7R9DCA0</accession>
<evidence type="ECO:0000313" key="1">
    <source>
        <dbReference type="EMBL" id="CAD7411022.1"/>
    </source>
</evidence>
<dbReference type="EMBL" id="OD005105">
    <property type="protein sequence ID" value="CAD7411022.1"/>
    <property type="molecule type" value="Genomic_DNA"/>
</dbReference>
<name>A0A7R9DCA0_TIMPO</name>
<sequence length="312" mass="34038">MDIGLKSSKKILGSLPENNQDYDSVRFQPLTIPVMKTELDTPIKSEVILKEEIHDFEQLEYEPDFISLPPIIEDLDALQGNSECSNFTEQFRFSEVKFKSEIISSLKPKRKIATCKEEGCSIYALKGGKCGEHGGTRNKCKEEGCCKYAKRGVTEKPISFISCSRSSVAMLVVGPLMTTLTEGTSFHERTGGHGVSGVVLTAPPLKKKTSLHEETSGLAVLGVVLTTAPPRKTPLHEGTGGHAVLNVVLTAAKEYPLRSPKYRALHLGNKTASCILGWCNAEATYNGLSATLPVTVVEGNGPSLIRRNWFNE</sequence>